<dbReference type="Pfam" id="PF06188">
    <property type="entry name" value="HrpE"/>
    <property type="match status" value="1"/>
</dbReference>
<sequence>MATQKVTEKILKDAQKEAQEILDNYKKEAAAVKQEYSEKIAAKKKTCTDEVEATKQAEILRTVSQKRLEFNKQLTLQKYKLINEISHDSLKKLPGHEKYLDFLKALIKKSGKEDGELLMTMHDIKQYKADVEKFLKGEGLHYLIKPGNDLKGGIIVKKGKRTYLGSLDLISELKAIKGLFY</sequence>
<name>A0A0S7YBP7_UNCT6</name>
<evidence type="ECO:0000313" key="3">
    <source>
        <dbReference type="Proteomes" id="UP000051012"/>
    </source>
</evidence>
<accession>A0A0S7YBP7</accession>
<dbReference type="AlphaFoldDB" id="A0A0S7YBP7"/>
<dbReference type="Gene3D" id="1.20.5.620">
    <property type="entry name" value="F1F0 ATP synthase subunit B, membrane domain"/>
    <property type="match status" value="1"/>
</dbReference>
<comment type="caution">
    <text evidence="2">The sequence shown here is derived from an EMBL/GenBank/DDBJ whole genome shotgun (WGS) entry which is preliminary data.</text>
</comment>
<dbReference type="EMBL" id="LJNI01000097">
    <property type="protein sequence ID" value="KPJ72120.1"/>
    <property type="molecule type" value="Genomic_DNA"/>
</dbReference>
<organism evidence="2 3">
    <name type="scientific">candidate division TA06 bacterium DG_78</name>
    <dbReference type="NCBI Taxonomy" id="1703772"/>
    <lineage>
        <taxon>Bacteria</taxon>
        <taxon>Bacteria division TA06</taxon>
    </lineage>
</organism>
<keyword evidence="1" id="KW-0175">Coiled coil</keyword>
<proteinExistence type="predicted"/>
<dbReference type="InterPro" id="IPR009335">
    <property type="entry name" value="T3SS_HrpE/ATPase_suE"/>
</dbReference>
<feature type="coiled-coil region" evidence="1">
    <location>
        <begin position="8"/>
        <end position="42"/>
    </location>
</feature>
<evidence type="ECO:0000313" key="2">
    <source>
        <dbReference type="EMBL" id="KPJ72120.1"/>
    </source>
</evidence>
<evidence type="ECO:0000256" key="1">
    <source>
        <dbReference type="SAM" id="Coils"/>
    </source>
</evidence>
<protein>
    <recommendedName>
        <fullName evidence="4">V-type proton ATPase subunit E</fullName>
    </recommendedName>
</protein>
<evidence type="ECO:0008006" key="4">
    <source>
        <dbReference type="Google" id="ProtNLM"/>
    </source>
</evidence>
<dbReference type="Proteomes" id="UP000051012">
    <property type="component" value="Unassembled WGS sequence"/>
</dbReference>
<gene>
    <name evidence="2" type="ORF">AMJ52_07365</name>
</gene>
<reference evidence="2 3" key="1">
    <citation type="journal article" date="2015" name="Microbiome">
        <title>Genomic resolution of linkages in carbon, nitrogen, and sulfur cycling among widespread estuary sediment bacteria.</title>
        <authorList>
            <person name="Baker B.J."/>
            <person name="Lazar C.S."/>
            <person name="Teske A.P."/>
            <person name="Dick G.J."/>
        </authorList>
    </citation>
    <scope>NUCLEOTIDE SEQUENCE [LARGE SCALE GENOMIC DNA]</scope>
    <source>
        <strain evidence="2">DG_78</strain>
    </source>
</reference>